<name>A0A0M0K5U2_9EUKA</name>
<dbReference type="OrthoDB" id="200660at2759"/>
<dbReference type="SUPFAM" id="SSF63748">
    <property type="entry name" value="Tudor/PWWP/MBT"/>
    <property type="match status" value="1"/>
</dbReference>
<evidence type="ECO:0008006" key="4">
    <source>
        <dbReference type="Google" id="ProtNLM"/>
    </source>
</evidence>
<reference evidence="3" key="1">
    <citation type="journal article" date="2015" name="PLoS Genet.">
        <title>Genome Sequence and Transcriptome Analyses of Chrysochromulina tobin: Metabolic Tools for Enhanced Algal Fitness in the Prominent Order Prymnesiales (Haptophyceae).</title>
        <authorList>
            <person name="Hovde B.T."/>
            <person name="Deodato C.R."/>
            <person name="Hunsperger H.M."/>
            <person name="Ryken S.A."/>
            <person name="Yost W."/>
            <person name="Jha R.K."/>
            <person name="Patterson J."/>
            <person name="Monnat R.J. Jr."/>
            <person name="Barlow S.B."/>
            <person name="Starkenburg S.R."/>
            <person name="Cattolico R.A."/>
        </authorList>
    </citation>
    <scope>NUCLEOTIDE SEQUENCE</scope>
    <source>
        <strain evidence="3">CCMP291</strain>
    </source>
</reference>
<dbReference type="Gene3D" id="2.30.30.140">
    <property type="match status" value="1"/>
</dbReference>
<protein>
    <recommendedName>
        <fullName evidence="4">Tudor domain-containing protein</fullName>
    </recommendedName>
</protein>
<feature type="region of interest" description="Disordered" evidence="1">
    <location>
        <begin position="167"/>
        <end position="209"/>
    </location>
</feature>
<gene>
    <name evidence="2" type="ORF">Ctob_016699</name>
</gene>
<evidence type="ECO:0000256" key="1">
    <source>
        <dbReference type="SAM" id="MobiDB-lite"/>
    </source>
</evidence>
<dbReference type="EMBL" id="JWZX01001434">
    <property type="protein sequence ID" value="KOO33758.1"/>
    <property type="molecule type" value="Genomic_DNA"/>
</dbReference>
<dbReference type="AlphaFoldDB" id="A0A0M0K5U2"/>
<dbReference type="Proteomes" id="UP000037460">
    <property type="component" value="Unassembled WGS sequence"/>
</dbReference>
<evidence type="ECO:0000313" key="2">
    <source>
        <dbReference type="EMBL" id="KOO33758.1"/>
    </source>
</evidence>
<organism evidence="2 3">
    <name type="scientific">Chrysochromulina tobinii</name>
    <dbReference type="NCBI Taxonomy" id="1460289"/>
    <lineage>
        <taxon>Eukaryota</taxon>
        <taxon>Haptista</taxon>
        <taxon>Haptophyta</taxon>
        <taxon>Prymnesiophyceae</taxon>
        <taxon>Prymnesiales</taxon>
        <taxon>Chrysochromulinaceae</taxon>
        <taxon>Chrysochromulina</taxon>
    </lineage>
</organism>
<evidence type="ECO:0000313" key="3">
    <source>
        <dbReference type="Proteomes" id="UP000037460"/>
    </source>
</evidence>
<dbReference type="CDD" id="cd20404">
    <property type="entry name" value="Tudor_Agenet_AtEML-like"/>
    <property type="match status" value="1"/>
</dbReference>
<keyword evidence="3" id="KW-1185">Reference proteome</keyword>
<sequence length="209" mass="23395">MNASERVEELRMALRAQVEARRRQCGPELGVGSVVWAKLYARGSGYLRAQGVVGKIDAEGVVWVMWTRERGPARGWWQPFDRAVAGDVLVPAGFGPQPPPHLRGAQLVGQRVRVYWRKDDAFYSGTVVAYDATRDAHALCYQIRYDVDGELLWDELWDEEQNAGFLLEGQGGDHAPLGEGQGGSWESDEEMEPLGQRAKRLRERGGERS</sequence>
<accession>A0A0M0K5U2</accession>
<proteinExistence type="predicted"/>
<comment type="caution">
    <text evidence="2">The sequence shown here is derived from an EMBL/GenBank/DDBJ whole genome shotgun (WGS) entry which is preliminary data.</text>
</comment>